<evidence type="ECO:0000256" key="1">
    <source>
        <dbReference type="SAM" id="MobiDB-lite"/>
    </source>
</evidence>
<keyword evidence="3" id="KW-1185">Reference proteome</keyword>
<evidence type="ECO:0000313" key="3">
    <source>
        <dbReference type="Proteomes" id="UP001482620"/>
    </source>
</evidence>
<feature type="compositionally biased region" description="Acidic residues" evidence="1">
    <location>
        <begin position="53"/>
        <end position="68"/>
    </location>
</feature>
<accession>A0ABV0VGS5</accession>
<feature type="region of interest" description="Disordered" evidence="1">
    <location>
        <begin position="49"/>
        <end position="68"/>
    </location>
</feature>
<sequence length="68" mass="7599">MVPGLHDLKRLPPQCVQQLCRGQGLKQIPRTLQQEGNTATSFLWILGQTSESGFEDGPDETETMTDRL</sequence>
<comment type="caution">
    <text evidence="2">The sequence shown here is derived from an EMBL/GenBank/DDBJ whole genome shotgun (WGS) entry which is preliminary data.</text>
</comment>
<proteinExistence type="predicted"/>
<dbReference type="EMBL" id="JAHRIQ010106139">
    <property type="protein sequence ID" value="MEQ2255938.1"/>
    <property type="molecule type" value="Genomic_DNA"/>
</dbReference>
<evidence type="ECO:0000313" key="2">
    <source>
        <dbReference type="EMBL" id="MEQ2255938.1"/>
    </source>
</evidence>
<reference evidence="2 3" key="1">
    <citation type="submission" date="2021-06" db="EMBL/GenBank/DDBJ databases">
        <authorList>
            <person name="Palmer J.M."/>
        </authorList>
    </citation>
    <scope>NUCLEOTIDE SEQUENCE [LARGE SCALE GENOMIC DNA]</scope>
    <source>
        <strain evidence="3">if_2019</strain>
        <tissue evidence="2">Muscle</tissue>
    </source>
</reference>
<dbReference type="Proteomes" id="UP001482620">
    <property type="component" value="Unassembled WGS sequence"/>
</dbReference>
<gene>
    <name evidence="2" type="ORF">ILYODFUR_018951</name>
</gene>
<protein>
    <submittedName>
        <fullName evidence="2">Uncharacterized protein</fullName>
    </submittedName>
</protein>
<name>A0ABV0VGS5_9TELE</name>
<organism evidence="2 3">
    <name type="scientific">Ilyodon furcidens</name>
    <name type="common">goldbreast splitfin</name>
    <dbReference type="NCBI Taxonomy" id="33524"/>
    <lineage>
        <taxon>Eukaryota</taxon>
        <taxon>Metazoa</taxon>
        <taxon>Chordata</taxon>
        <taxon>Craniata</taxon>
        <taxon>Vertebrata</taxon>
        <taxon>Euteleostomi</taxon>
        <taxon>Actinopterygii</taxon>
        <taxon>Neopterygii</taxon>
        <taxon>Teleostei</taxon>
        <taxon>Neoteleostei</taxon>
        <taxon>Acanthomorphata</taxon>
        <taxon>Ovalentaria</taxon>
        <taxon>Atherinomorphae</taxon>
        <taxon>Cyprinodontiformes</taxon>
        <taxon>Goodeidae</taxon>
        <taxon>Ilyodon</taxon>
    </lineage>
</organism>